<feature type="non-terminal residue" evidence="1">
    <location>
        <position position="1"/>
    </location>
</feature>
<dbReference type="EMBL" id="KV784353">
    <property type="protein sequence ID" value="OEU23269.1"/>
    <property type="molecule type" value="Genomic_DNA"/>
</dbReference>
<name>A0A1E7FYP0_9STRA</name>
<dbReference type="InParanoid" id="A0A1E7FYP0"/>
<reference evidence="1 2" key="1">
    <citation type="submission" date="2016-09" db="EMBL/GenBank/DDBJ databases">
        <title>Extensive genetic diversity and differential bi-allelic expression allows diatom success in the polar Southern Ocean.</title>
        <authorList>
            <consortium name="DOE Joint Genome Institute"/>
            <person name="Mock T."/>
            <person name="Otillar R.P."/>
            <person name="Strauss J."/>
            <person name="Dupont C."/>
            <person name="Frickenhaus S."/>
            <person name="Maumus F."/>
            <person name="Mcmullan M."/>
            <person name="Sanges R."/>
            <person name="Schmutz J."/>
            <person name="Toseland A."/>
            <person name="Valas R."/>
            <person name="Veluchamy A."/>
            <person name="Ward B.J."/>
            <person name="Allen A."/>
            <person name="Barry K."/>
            <person name="Falciatore A."/>
            <person name="Ferrante M."/>
            <person name="Fortunato A.E."/>
            <person name="Gloeckner G."/>
            <person name="Gruber A."/>
            <person name="Hipkin R."/>
            <person name="Janech M."/>
            <person name="Kroth P."/>
            <person name="Leese F."/>
            <person name="Lindquist E."/>
            <person name="Lyon B.R."/>
            <person name="Martin J."/>
            <person name="Mayer C."/>
            <person name="Parker M."/>
            <person name="Quesneville H."/>
            <person name="Raymond J."/>
            <person name="Uhlig C."/>
            <person name="Valentin K.U."/>
            <person name="Worden A.Z."/>
            <person name="Armbrust E.V."/>
            <person name="Bowler C."/>
            <person name="Green B."/>
            <person name="Moulton V."/>
            <person name="Van Oosterhout C."/>
            <person name="Grigoriev I."/>
        </authorList>
    </citation>
    <scope>NUCLEOTIDE SEQUENCE [LARGE SCALE GENOMIC DNA]</scope>
    <source>
        <strain evidence="1 2">CCMP1102</strain>
    </source>
</reference>
<protein>
    <submittedName>
        <fullName evidence="1">Uncharacterized protein</fullName>
    </submittedName>
</protein>
<evidence type="ECO:0000313" key="1">
    <source>
        <dbReference type="EMBL" id="OEU23269.1"/>
    </source>
</evidence>
<organism evidence="1 2">
    <name type="scientific">Fragilariopsis cylindrus CCMP1102</name>
    <dbReference type="NCBI Taxonomy" id="635003"/>
    <lineage>
        <taxon>Eukaryota</taxon>
        <taxon>Sar</taxon>
        <taxon>Stramenopiles</taxon>
        <taxon>Ochrophyta</taxon>
        <taxon>Bacillariophyta</taxon>
        <taxon>Bacillariophyceae</taxon>
        <taxon>Bacillariophycidae</taxon>
        <taxon>Bacillariales</taxon>
        <taxon>Bacillariaceae</taxon>
        <taxon>Fragilariopsis</taxon>
    </lineage>
</organism>
<dbReference type="AlphaFoldDB" id="A0A1E7FYP0"/>
<evidence type="ECO:0000313" key="2">
    <source>
        <dbReference type="Proteomes" id="UP000095751"/>
    </source>
</evidence>
<proteinExistence type="predicted"/>
<keyword evidence="2" id="KW-1185">Reference proteome</keyword>
<accession>A0A1E7FYP0</accession>
<gene>
    <name evidence="1" type="ORF">FRACYDRAFT_216310</name>
</gene>
<feature type="non-terminal residue" evidence="1">
    <location>
        <position position="201"/>
    </location>
</feature>
<sequence>RRAARSNSNDNDYHNTGGNGVHAGKSIKLLLIFPLLSLYNIMNGSKYMKTYSKTSINNVINFTSYTTAATAFYHPIAGNNINITNDSKKSISNKDNVTLRSSPLLRDPTPMNQDQPIPAAFVYTKELYNTQQNIFRNRNNSSTIVMNPEVYWQLTNRIFRIKQARKPLLIMINSHPCAGKSFFIRNNTKKFMGCNLEDHDW</sequence>
<dbReference type="KEGG" id="fcy:FRACYDRAFT_216310"/>
<dbReference type="Proteomes" id="UP000095751">
    <property type="component" value="Unassembled WGS sequence"/>
</dbReference>